<reference evidence="2" key="1">
    <citation type="submission" date="2019-05" db="EMBL/GenBank/DDBJ databases">
        <title>Flavobacterium profundi sp. nov., isolated from a deep-sea seamount.</title>
        <authorList>
            <person name="Zhang D.-C."/>
        </authorList>
    </citation>
    <scope>NUCLEOTIDE SEQUENCE [LARGE SCALE GENOMIC DNA]</scope>
    <source>
        <strain evidence="2">TP390</strain>
    </source>
</reference>
<dbReference type="Proteomes" id="UP000431264">
    <property type="component" value="Unassembled WGS sequence"/>
</dbReference>
<dbReference type="OrthoDB" id="359260at2"/>
<sequence length="199" mass="23199">MRTVEEIRANYKKFTDSKIEDLAKYESKSLRRDVLSVLKDEIIARNLDPNLITWVDAENDSLSEMEKKNLKQRIKHLPCPTCFKKNGEIYGYEITTVISFLIYCNDVTEFKITCSDCAKKAKSNAILKTLFLGWWSRSGFFVTPATLLKEIVNRLFYKEKISNRVIDNFIATNTGMFRLKGMEKEALLSLLKKLNREKY</sequence>
<name>A0A6I4IK67_9FLAO</name>
<evidence type="ECO:0000313" key="1">
    <source>
        <dbReference type="EMBL" id="MVO08589.1"/>
    </source>
</evidence>
<organism evidence="1 2">
    <name type="scientific">Flavobacterium profundi</name>
    <dbReference type="NCBI Taxonomy" id="1774945"/>
    <lineage>
        <taxon>Bacteria</taxon>
        <taxon>Pseudomonadati</taxon>
        <taxon>Bacteroidota</taxon>
        <taxon>Flavobacteriia</taxon>
        <taxon>Flavobacteriales</taxon>
        <taxon>Flavobacteriaceae</taxon>
        <taxon>Flavobacterium</taxon>
    </lineage>
</organism>
<dbReference type="EMBL" id="WQLW01000003">
    <property type="protein sequence ID" value="MVO08589.1"/>
    <property type="molecule type" value="Genomic_DNA"/>
</dbReference>
<proteinExistence type="predicted"/>
<dbReference type="RefSeq" id="WP_140996987.1">
    <property type="nucleotide sequence ID" value="NZ_VDCZ01000003.1"/>
</dbReference>
<protein>
    <submittedName>
        <fullName evidence="1">Uncharacterized protein</fullName>
    </submittedName>
</protein>
<dbReference type="AlphaFoldDB" id="A0A6I4IK67"/>
<evidence type="ECO:0000313" key="2">
    <source>
        <dbReference type="Proteomes" id="UP000431264"/>
    </source>
</evidence>
<accession>A0A6I4IK67</accession>
<comment type="caution">
    <text evidence="1">The sequence shown here is derived from an EMBL/GenBank/DDBJ whole genome shotgun (WGS) entry which is preliminary data.</text>
</comment>
<gene>
    <name evidence="1" type="ORF">GOQ30_05360</name>
</gene>
<keyword evidence="2" id="KW-1185">Reference proteome</keyword>